<comment type="subunit">
    <text evidence="2">Homodimer.</text>
</comment>
<dbReference type="CDD" id="cd07717">
    <property type="entry name" value="RNaseZ_ZiPD-like_MBL-fold"/>
    <property type="match status" value="1"/>
</dbReference>
<keyword evidence="5" id="KW-0479">Metal-binding</keyword>
<keyword evidence="3" id="KW-0819">tRNA processing</keyword>
<dbReference type="Gene3D" id="3.60.15.10">
    <property type="entry name" value="Ribonuclease Z/Hydroxyacylglutathione hydrolase-like"/>
    <property type="match status" value="1"/>
</dbReference>
<evidence type="ECO:0000313" key="12">
    <source>
        <dbReference type="Proteomes" id="UP000772434"/>
    </source>
</evidence>
<organism evidence="11 12">
    <name type="scientific">Rhodocollybia butyracea</name>
    <dbReference type="NCBI Taxonomy" id="206335"/>
    <lineage>
        <taxon>Eukaryota</taxon>
        <taxon>Fungi</taxon>
        <taxon>Dikarya</taxon>
        <taxon>Basidiomycota</taxon>
        <taxon>Agaricomycotina</taxon>
        <taxon>Agaricomycetes</taxon>
        <taxon>Agaricomycetidae</taxon>
        <taxon>Agaricales</taxon>
        <taxon>Marasmiineae</taxon>
        <taxon>Omphalotaceae</taxon>
        <taxon>Rhodocollybia</taxon>
    </lineage>
</organism>
<keyword evidence="12" id="KW-1185">Reference proteome</keyword>
<dbReference type="GO" id="GO:0005634">
    <property type="term" value="C:nucleus"/>
    <property type="evidence" value="ECO:0007669"/>
    <property type="project" value="TreeGrafter"/>
</dbReference>
<sequence>MLRLSARLSHSPLFVRHSSSSRFHIPAQMLTTTMTVTFLGTSSGGGPSQSRNCSSLVADLLGDGKLWMVDCAEGTLRQFQLQPYSPDRSNPRLSQLKKIFITHMHADHVMGIVPILRNVLFPVPVGQDAAQIQALQKSYPTIELYGPAGLRTFVRSILKMTSSRTSDKYVVHELLNLTDSVTSCEPDVMHESEVAGKDIVCSPEDSLWRDILQADGIFGPVAVDAGPIAHRDPCIGFVFREAAKPFRKIVVLGDTNDPSAIVPLCIDPSPSLLVHEATDAHISPDIDPKAKRSYDTVKEKALARGHSIPEMAGAFAKTIGARKLVLNHIGGRFPAPNPNEGYRLKGVRTNVIAEIERQATEAWGMGNARAAWDFMRVGIPAAEVSQVAVEEQLFDEDLGSQGTSQWTSSNDFPTSYNTWETNAGSSSTSETPSYASSRYARQNHRWSKGPPDVGGGSSRPYRSRYHPEQK</sequence>
<evidence type="ECO:0000256" key="8">
    <source>
        <dbReference type="ARBA" id="ARBA00022833"/>
    </source>
</evidence>
<keyword evidence="6" id="KW-0255">Endonuclease</keyword>
<feature type="compositionally biased region" description="Low complexity" evidence="9">
    <location>
        <begin position="425"/>
        <end position="437"/>
    </location>
</feature>
<protein>
    <submittedName>
        <fullName evidence="11">Beta-lactamase-like protein</fullName>
    </submittedName>
</protein>
<dbReference type="AlphaFoldDB" id="A0A9P5U5D3"/>
<keyword evidence="4" id="KW-0540">Nuclease</keyword>
<name>A0A9P5U5D3_9AGAR</name>
<keyword evidence="7" id="KW-0378">Hydrolase</keyword>
<feature type="domain" description="Metallo-beta-lactamase" evidence="10">
    <location>
        <begin position="54"/>
        <end position="117"/>
    </location>
</feature>
<reference evidence="11" key="1">
    <citation type="submission" date="2020-11" db="EMBL/GenBank/DDBJ databases">
        <authorList>
            <consortium name="DOE Joint Genome Institute"/>
            <person name="Ahrendt S."/>
            <person name="Riley R."/>
            <person name="Andreopoulos W."/>
            <person name="Labutti K."/>
            <person name="Pangilinan J."/>
            <person name="Ruiz-Duenas F.J."/>
            <person name="Barrasa J.M."/>
            <person name="Sanchez-Garcia M."/>
            <person name="Camarero S."/>
            <person name="Miyauchi S."/>
            <person name="Serrano A."/>
            <person name="Linde D."/>
            <person name="Babiker R."/>
            <person name="Drula E."/>
            <person name="Ayuso-Fernandez I."/>
            <person name="Pacheco R."/>
            <person name="Padilla G."/>
            <person name="Ferreira P."/>
            <person name="Barriuso J."/>
            <person name="Kellner H."/>
            <person name="Castanera R."/>
            <person name="Alfaro M."/>
            <person name="Ramirez L."/>
            <person name="Pisabarro A.G."/>
            <person name="Kuo A."/>
            <person name="Tritt A."/>
            <person name="Lipzen A."/>
            <person name="He G."/>
            <person name="Yan M."/>
            <person name="Ng V."/>
            <person name="Cullen D."/>
            <person name="Martin F."/>
            <person name="Rosso M.-N."/>
            <person name="Henrissat B."/>
            <person name="Hibbett D."/>
            <person name="Martinez A.T."/>
            <person name="Grigoriev I.V."/>
        </authorList>
    </citation>
    <scope>NUCLEOTIDE SEQUENCE</scope>
    <source>
        <strain evidence="11">AH 40177</strain>
    </source>
</reference>
<comment type="caution">
    <text evidence="11">The sequence shown here is derived from an EMBL/GenBank/DDBJ whole genome shotgun (WGS) entry which is preliminary data.</text>
</comment>
<dbReference type="OrthoDB" id="527344at2759"/>
<dbReference type="GO" id="GO:0042781">
    <property type="term" value="F:3'-tRNA processing endoribonuclease activity"/>
    <property type="evidence" value="ECO:0007669"/>
    <property type="project" value="TreeGrafter"/>
</dbReference>
<evidence type="ECO:0000256" key="1">
    <source>
        <dbReference type="ARBA" id="ARBA00001947"/>
    </source>
</evidence>
<feature type="region of interest" description="Disordered" evidence="9">
    <location>
        <begin position="417"/>
        <end position="470"/>
    </location>
</feature>
<evidence type="ECO:0000256" key="4">
    <source>
        <dbReference type="ARBA" id="ARBA00022722"/>
    </source>
</evidence>
<dbReference type="GO" id="GO:0046872">
    <property type="term" value="F:metal ion binding"/>
    <property type="evidence" value="ECO:0007669"/>
    <property type="project" value="UniProtKB-KW"/>
</dbReference>
<dbReference type="InterPro" id="IPR036866">
    <property type="entry name" value="RibonucZ/Hydroxyglut_hydro"/>
</dbReference>
<dbReference type="InterPro" id="IPR013471">
    <property type="entry name" value="RNase_Z/BN"/>
</dbReference>
<keyword evidence="8" id="KW-0862">Zinc</keyword>
<dbReference type="PANTHER" id="PTHR46018">
    <property type="entry name" value="ZINC PHOSPHODIESTERASE ELAC PROTEIN 1"/>
    <property type="match status" value="1"/>
</dbReference>
<evidence type="ECO:0000256" key="9">
    <source>
        <dbReference type="SAM" id="MobiDB-lite"/>
    </source>
</evidence>
<dbReference type="InterPro" id="IPR001279">
    <property type="entry name" value="Metallo-B-lactamas"/>
</dbReference>
<evidence type="ECO:0000256" key="2">
    <source>
        <dbReference type="ARBA" id="ARBA00011738"/>
    </source>
</evidence>
<evidence type="ECO:0000256" key="7">
    <source>
        <dbReference type="ARBA" id="ARBA00022801"/>
    </source>
</evidence>
<evidence type="ECO:0000313" key="11">
    <source>
        <dbReference type="EMBL" id="KAF9066856.1"/>
    </source>
</evidence>
<dbReference type="Proteomes" id="UP000772434">
    <property type="component" value="Unassembled WGS sequence"/>
</dbReference>
<evidence type="ECO:0000259" key="10">
    <source>
        <dbReference type="Pfam" id="PF00753"/>
    </source>
</evidence>
<proteinExistence type="predicted"/>
<evidence type="ECO:0000256" key="6">
    <source>
        <dbReference type="ARBA" id="ARBA00022759"/>
    </source>
</evidence>
<accession>A0A9P5U5D3</accession>
<dbReference type="Pfam" id="PF00753">
    <property type="entry name" value="Lactamase_B"/>
    <property type="match status" value="1"/>
</dbReference>
<comment type="cofactor">
    <cofactor evidence="1">
        <name>Zn(2+)</name>
        <dbReference type="ChEBI" id="CHEBI:29105"/>
    </cofactor>
</comment>
<dbReference type="SUPFAM" id="SSF56281">
    <property type="entry name" value="Metallo-hydrolase/oxidoreductase"/>
    <property type="match status" value="1"/>
</dbReference>
<evidence type="ECO:0000256" key="3">
    <source>
        <dbReference type="ARBA" id="ARBA00022694"/>
    </source>
</evidence>
<gene>
    <name evidence="11" type="ORF">BDP27DRAFT_1329863</name>
</gene>
<dbReference type="PANTHER" id="PTHR46018:SF2">
    <property type="entry name" value="ZINC PHOSPHODIESTERASE ELAC PROTEIN 1"/>
    <property type="match status" value="1"/>
</dbReference>
<dbReference type="EMBL" id="JADNRY010000081">
    <property type="protein sequence ID" value="KAF9066856.1"/>
    <property type="molecule type" value="Genomic_DNA"/>
</dbReference>
<evidence type="ECO:0000256" key="5">
    <source>
        <dbReference type="ARBA" id="ARBA00022723"/>
    </source>
</evidence>